<dbReference type="EMBL" id="SCEB01000039">
    <property type="protein sequence ID" value="RXN01526.1"/>
    <property type="molecule type" value="Genomic_DNA"/>
</dbReference>
<reference evidence="3 4" key="1">
    <citation type="submission" date="2019-01" db="EMBL/GenBank/DDBJ databases">
        <title>Draft Genome and Complete Hox-Cluster Characterization of the Sterlet Sturgeon (Acipenser ruthenus).</title>
        <authorList>
            <person name="Wei Q."/>
        </authorList>
    </citation>
    <scope>NUCLEOTIDE SEQUENCE [LARGE SCALE GENOMIC DNA]</scope>
    <source>
        <strain evidence="3">WHYD16114868_AA</strain>
        <tissue evidence="3">Blood</tissue>
    </source>
</reference>
<keyword evidence="4" id="KW-1185">Reference proteome</keyword>
<sequence>MSRHQLVIPDGLKTLLEGVGRAVIRRQPVNVHMFASCYFTELLKFRDENPSLDLQDLVKEFQKTKVGQLPAAACRDRRMLETPAFAPVLSPEPMLPDDTHEITRIHYESSSIRDKSVPTTGSSRHSMSTIEASSCAPYSESPADQLRHDFDSISTVSPESICPPLSQEADVCKPDSQKEALVYFEGVALDPQLNRVQNRGLLLRNMDLGWQHFIKLQGALPVSKTQMLEVLFGGGASSEALGEEKKAKSLKPEIPKNSNEITQIHYESSQLKGKGSPSSKKKKKKRHVLSEPVCQAVPAAKEPSLPDSKPLPPAPPAVKKPHPEGVSELEKKEHVTDDRRTLSDGDTSEAGHHKLNFSKLGKFGSAPTVIKLPHPRVAGPSVIKCGSKHILVKGKPDSPITQDHLKEIRPGSPPNQQIGHFLKATSPMPFPWPRTLNYPQYVMVNKNNQVRPVFSLPPGAPNGVPAGALAYNMLPFQQASPDPGNQDHKTDLSAPVHGPVPYAYRPGTQRYILITVPAAKSHPHSSPLANLDDPHKVHNEGKSAGWTASSQPIYVPMDKGNSQGGENRLLASQPTLSLPTFIPVGKMVQVKKSCKTNDGGKALSGR</sequence>
<dbReference type="Gene3D" id="1.20.890.10">
    <property type="entry name" value="cAMP-dependent protein kinase regulatory subunit, dimerization-anchoring domain"/>
    <property type="match status" value="1"/>
</dbReference>
<evidence type="ECO:0000313" key="4">
    <source>
        <dbReference type="Proteomes" id="UP000289886"/>
    </source>
</evidence>
<dbReference type="PANTHER" id="PTHR15494">
    <property type="entry name" value="CALCIUM-BINDING TYROSINE PHOSPHORYLATION-REGULATED PROTEIN"/>
    <property type="match status" value="1"/>
</dbReference>
<feature type="compositionally biased region" description="Low complexity" evidence="1">
    <location>
        <begin position="268"/>
        <end position="278"/>
    </location>
</feature>
<proteinExistence type="predicted"/>
<organism evidence="3 4">
    <name type="scientific">Acipenser ruthenus</name>
    <name type="common">Sterlet sturgeon</name>
    <dbReference type="NCBI Taxonomy" id="7906"/>
    <lineage>
        <taxon>Eukaryota</taxon>
        <taxon>Metazoa</taxon>
        <taxon>Chordata</taxon>
        <taxon>Craniata</taxon>
        <taxon>Vertebrata</taxon>
        <taxon>Euteleostomi</taxon>
        <taxon>Actinopterygii</taxon>
        <taxon>Chondrostei</taxon>
        <taxon>Acipenseriformes</taxon>
        <taxon>Acipenseridae</taxon>
        <taxon>Acipenser</taxon>
    </lineage>
</organism>
<feature type="compositionally biased region" description="Polar residues" evidence="1">
    <location>
        <begin position="117"/>
        <end position="132"/>
    </location>
</feature>
<dbReference type="SMART" id="SM00394">
    <property type="entry name" value="RIIa"/>
    <property type="match status" value="1"/>
</dbReference>
<dbReference type="Proteomes" id="UP000289886">
    <property type="component" value="Unassembled WGS sequence"/>
</dbReference>
<dbReference type="GO" id="GO:0005509">
    <property type="term" value="F:calcium ion binding"/>
    <property type="evidence" value="ECO:0007669"/>
    <property type="project" value="InterPro"/>
</dbReference>
<dbReference type="GO" id="GO:0035686">
    <property type="term" value="C:sperm fibrous sheath"/>
    <property type="evidence" value="ECO:0007669"/>
    <property type="project" value="TreeGrafter"/>
</dbReference>
<evidence type="ECO:0000256" key="1">
    <source>
        <dbReference type="SAM" id="MobiDB-lite"/>
    </source>
</evidence>
<evidence type="ECO:0000259" key="2">
    <source>
        <dbReference type="SMART" id="SM00394"/>
    </source>
</evidence>
<dbReference type="Pfam" id="PF02197">
    <property type="entry name" value="RIIa"/>
    <property type="match status" value="1"/>
</dbReference>
<feature type="region of interest" description="Disordered" evidence="1">
    <location>
        <begin position="542"/>
        <end position="566"/>
    </location>
</feature>
<dbReference type="PANTHER" id="PTHR15494:SF0">
    <property type="entry name" value="CALCIUM-BINDING TYROSINE PHOSPHORYLATION-REGULATED PROTEIN"/>
    <property type="match status" value="1"/>
</dbReference>
<protein>
    <submittedName>
        <fullName evidence="3">Calcium-binding tyrosine phosphorylation-regulated protein</fullName>
    </submittedName>
</protein>
<comment type="caution">
    <text evidence="3">The sequence shown here is derived from an EMBL/GenBank/DDBJ whole genome shotgun (WGS) entry which is preliminary data.</text>
</comment>
<name>A0A662YZD9_ACIRT</name>
<dbReference type="AlphaFoldDB" id="A0A662YZD9"/>
<dbReference type="GO" id="GO:0005737">
    <property type="term" value="C:cytoplasm"/>
    <property type="evidence" value="ECO:0007669"/>
    <property type="project" value="TreeGrafter"/>
</dbReference>
<dbReference type="InterPro" id="IPR038848">
    <property type="entry name" value="CABYR"/>
</dbReference>
<feature type="compositionally biased region" description="Pro residues" evidence="1">
    <location>
        <begin position="309"/>
        <end position="318"/>
    </location>
</feature>
<feature type="compositionally biased region" description="Basic and acidic residues" evidence="1">
    <location>
        <begin position="321"/>
        <end position="343"/>
    </location>
</feature>
<feature type="domain" description="RIIa" evidence="2">
    <location>
        <begin position="10"/>
        <end position="47"/>
    </location>
</feature>
<dbReference type="InterPro" id="IPR003117">
    <property type="entry name" value="cAMP_dep_PK_reg_su_I/II_a/b"/>
</dbReference>
<accession>A0A662YZD9</accession>
<dbReference type="InterPro" id="IPR047579">
    <property type="entry name" value="DD_CABYR_SP17"/>
</dbReference>
<dbReference type="CDD" id="cd12100">
    <property type="entry name" value="DD_CABYR_SP17"/>
    <property type="match status" value="1"/>
</dbReference>
<dbReference type="SUPFAM" id="SSF47391">
    <property type="entry name" value="Dimerization-anchoring domain of cAMP-dependent PK regulatory subunit"/>
    <property type="match status" value="1"/>
</dbReference>
<feature type="region of interest" description="Disordered" evidence="1">
    <location>
        <begin position="109"/>
        <end position="142"/>
    </location>
</feature>
<gene>
    <name evidence="3" type="ORF">EOD39_6428</name>
</gene>
<evidence type="ECO:0000313" key="3">
    <source>
        <dbReference type="EMBL" id="RXN01526.1"/>
    </source>
</evidence>
<dbReference type="GO" id="GO:0048240">
    <property type="term" value="P:sperm capacitation"/>
    <property type="evidence" value="ECO:0007669"/>
    <property type="project" value="InterPro"/>
</dbReference>
<feature type="region of interest" description="Disordered" evidence="1">
    <location>
        <begin position="266"/>
        <end position="353"/>
    </location>
</feature>